<comment type="caution">
    <text evidence="3">The sequence shown here is derived from an EMBL/GenBank/DDBJ whole genome shotgun (WGS) entry which is preliminary data.</text>
</comment>
<feature type="region of interest" description="Disordered" evidence="1">
    <location>
        <begin position="1"/>
        <end position="39"/>
    </location>
</feature>
<dbReference type="Pfam" id="PF01381">
    <property type="entry name" value="HTH_3"/>
    <property type="match status" value="1"/>
</dbReference>
<name>A0ABW1J230_9PSEU</name>
<evidence type="ECO:0000259" key="2">
    <source>
        <dbReference type="PROSITE" id="PS50943"/>
    </source>
</evidence>
<feature type="domain" description="HTH cro/C1-type" evidence="2">
    <location>
        <begin position="44"/>
        <end position="86"/>
    </location>
</feature>
<dbReference type="SUPFAM" id="SSF47413">
    <property type="entry name" value="lambda repressor-like DNA-binding domains"/>
    <property type="match status" value="1"/>
</dbReference>
<evidence type="ECO:0000313" key="4">
    <source>
        <dbReference type="Proteomes" id="UP001596302"/>
    </source>
</evidence>
<dbReference type="RefSeq" id="WP_379584499.1">
    <property type="nucleotide sequence ID" value="NZ_JBHSQW010000022.1"/>
</dbReference>
<gene>
    <name evidence="3" type="ORF">ACFQE5_09630</name>
</gene>
<feature type="compositionally biased region" description="Polar residues" evidence="1">
    <location>
        <begin position="15"/>
        <end position="24"/>
    </location>
</feature>
<dbReference type="Gene3D" id="1.10.260.40">
    <property type="entry name" value="lambda repressor-like DNA-binding domains"/>
    <property type="match status" value="1"/>
</dbReference>
<evidence type="ECO:0000256" key="1">
    <source>
        <dbReference type="SAM" id="MobiDB-lite"/>
    </source>
</evidence>
<accession>A0ABW1J230</accession>
<dbReference type="InterPro" id="IPR010982">
    <property type="entry name" value="Lambda_DNA-bd_dom_sf"/>
</dbReference>
<protein>
    <submittedName>
        <fullName evidence="3">XRE family transcriptional regulator</fullName>
    </submittedName>
</protein>
<sequence length="116" mass="12321">MAGWRWSRTARAMRSSVSTRSSCTPALPPSGPTSIRRGRPDAYTEIAAGMETSQSAVARLERGDVDARLSTLERLAAACGRPVDVVAADRDTGQACDYGLIDVIVGERVRRGPASS</sequence>
<proteinExistence type="predicted"/>
<reference evidence="4" key="1">
    <citation type="journal article" date="2019" name="Int. J. Syst. Evol. Microbiol.">
        <title>The Global Catalogue of Microorganisms (GCM) 10K type strain sequencing project: providing services to taxonomists for standard genome sequencing and annotation.</title>
        <authorList>
            <consortium name="The Broad Institute Genomics Platform"/>
            <consortium name="The Broad Institute Genome Sequencing Center for Infectious Disease"/>
            <person name="Wu L."/>
            <person name="Ma J."/>
        </authorList>
    </citation>
    <scope>NUCLEOTIDE SEQUENCE [LARGE SCALE GENOMIC DNA]</scope>
    <source>
        <strain evidence="4">CCM 8391</strain>
    </source>
</reference>
<dbReference type="InterPro" id="IPR001387">
    <property type="entry name" value="Cro/C1-type_HTH"/>
</dbReference>
<organism evidence="3 4">
    <name type="scientific">Pseudonocardia hispaniensis</name>
    <dbReference type="NCBI Taxonomy" id="904933"/>
    <lineage>
        <taxon>Bacteria</taxon>
        <taxon>Bacillati</taxon>
        <taxon>Actinomycetota</taxon>
        <taxon>Actinomycetes</taxon>
        <taxon>Pseudonocardiales</taxon>
        <taxon>Pseudonocardiaceae</taxon>
        <taxon>Pseudonocardia</taxon>
    </lineage>
</organism>
<evidence type="ECO:0000313" key="3">
    <source>
        <dbReference type="EMBL" id="MFC5994470.1"/>
    </source>
</evidence>
<dbReference type="EMBL" id="JBHSQW010000022">
    <property type="protein sequence ID" value="MFC5994470.1"/>
    <property type="molecule type" value="Genomic_DNA"/>
</dbReference>
<dbReference type="CDD" id="cd00093">
    <property type="entry name" value="HTH_XRE"/>
    <property type="match status" value="1"/>
</dbReference>
<keyword evidence="4" id="KW-1185">Reference proteome</keyword>
<dbReference type="Proteomes" id="UP001596302">
    <property type="component" value="Unassembled WGS sequence"/>
</dbReference>
<dbReference type="PROSITE" id="PS50943">
    <property type="entry name" value="HTH_CROC1"/>
    <property type="match status" value="1"/>
</dbReference>